<dbReference type="Proteomes" id="UP000014760">
    <property type="component" value="Unassembled WGS sequence"/>
</dbReference>
<dbReference type="Pfam" id="PF00023">
    <property type="entry name" value="Ank"/>
    <property type="match status" value="1"/>
</dbReference>
<keyword evidence="6" id="KW-1185">Reference proteome</keyword>
<dbReference type="InterPro" id="IPR036770">
    <property type="entry name" value="Ankyrin_rpt-contain_sf"/>
</dbReference>
<dbReference type="EMBL" id="KB308638">
    <property type="protein sequence ID" value="ELT97173.1"/>
    <property type="molecule type" value="Genomic_DNA"/>
</dbReference>
<dbReference type="PANTHER" id="PTHR24124">
    <property type="entry name" value="ANKYRIN REPEAT FAMILY A"/>
    <property type="match status" value="1"/>
</dbReference>
<name>R7TTD9_CAPTE</name>
<evidence type="ECO:0000313" key="6">
    <source>
        <dbReference type="Proteomes" id="UP000014760"/>
    </source>
</evidence>
<sequence>MANADAVRTLLELGAQPDPVNSAGQTPLHLAAVHDLTGRCVKHLLTHGANLNSRDALYGETALHKAVKTEMLCVVEFLVKAGADVNAQDHAGNTPAHTAATHTSDLHVWNVLMMSNGDPNIKNRNGETVMAAAQRAKNLEGVAVLKQNFPSW</sequence>
<dbReference type="Pfam" id="PF12796">
    <property type="entry name" value="Ank_2"/>
    <property type="match status" value="1"/>
</dbReference>
<dbReference type="EnsemblMetazoa" id="CapteT172434">
    <property type="protein sequence ID" value="CapteP172434"/>
    <property type="gene ID" value="CapteG172434"/>
</dbReference>
<feature type="repeat" description="ANK" evidence="3">
    <location>
        <begin position="58"/>
        <end position="90"/>
    </location>
</feature>
<evidence type="ECO:0000256" key="3">
    <source>
        <dbReference type="PROSITE-ProRule" id="PRU00023"/>
    </source>
</evidence>
<reference evidence="6" key="1">
    <citation type="submission" date="2012-12" db="EMBL/GenBank/DDBJ databases">
        <authorList>
            <person name="Hellsten U."/>
            <person name="Grimwood J."/>
            <person name="Chapman J.A."/>
            <person name="Shapiro H."/>
            <person name="Aerts A."/>
            <person name="Otillar R.P."/>
            <person name="Terry A.Y."/>
            <person name="Boore J.L."/>
            <person name="Simakov O."/>
            <person name="Marletaz F."/>
            <person name="Cho S.-J."/>
            <person name="Edsinger-Gonzales E."/>
            <person name="Havlak P."/>
            <person name="Kuo D.-H."/>
            <person name="Larsson T."/>
            <person name="Lv J."/>
            <person name="Arendt D."/>
            <person name="Savage R."/>
            <person name="Osoegawa K."/>
            <person name="de Jong P."/>
            <person name="Lindberg D.R."/>
            <person name="Seaver E.C."/>
            <person name="Weisblat D.A."/>
            <person name="Putnam N.H."/>
            <person name="Grigoriev I.V."/>
            <person name="Rokhsar D.S."/>
        </authorList>
    </citation>
    <scope>NUCLEOTIDE SEQUENCE</scope>
    <source>
        <strain evidence="6">I ESC-2004</strain>
    </source>
</reference>
<dbReference type="PROSITE" id="PS50088">
    <property type="entry name" value="ANK_REPEAT"/>
    <property type="match status" value="2"/>
</dbReference>
<evidence type="ECO:0000313" key="4">
    <source>
        <dbReference type="EMBL" id="ELT97173.1"/>
    </source>
</evidence>
<dbReference type="PANTHER" id="PTHR24124:SF14">
    <property type="entry name" value="CHROMOSOME UNDETERMINED SCAFFOLD_25, WHOLE GENOME SHOTGUN SEQUENCE"/>
    <property type="match status" value="1"/>
</dbReference>
<reference evidence="4 6" key="2">
    <citation type="journal article" date="2013" name="Nature">
        <title>Insights into bilaterian evolution from three spiralian genomes.</title>
        <authorList>
            <person name="Simakov O."/>
            <person name="Marletaz F."/>
            <person name="Cho S.J."/>
            <person name="Edsinger-Gonzales E."/>
            <person name="Havlak P."/>
            <person name="Hellsten U."/>
            <person name="Kuo D.H."/>
            <person name="Larsson T."/>
            <person name="Lv J."/>
            <person name="Arendt D."/>
            <person name="Savage R."/>
            <person name="Osoegawa K."/>
            <person name="de Jong P."/>
            <person name="Grimwood J."/>
            <person name="Chapman J.A."/>
            <person name="Shapiro H."/>
            <person name="Aerts A."/>
            <person name="Otillar R.P."/>
            <person name="Terry A.Y."/>
            <person name="Boore J.L."/>
            <person name="Grigoriev I.V."/>
            <person name="Lindberg D.R."/>
            <person name="Seaver E.C."/>
            <person name="Weisblat D.A."/>
            <person name="Putnam N.H."/>
            <person name="Rokhsar D.S."/>
        </authorList>
    </citation>
    <scope>NUCLEOTIDE SEQUENCE</scope>
    <source>
        <strain evidence="4 6">I ESC-2004</strain>
    </source>
</reference>
<dbReference type="OrthoDB" id="194358at2759"/>
<gene>
    <name evidence="4" type="ORF">CAPTEDRAFT_172434</name>
</gene>
<reference evidence="5" key="3">
    <citation type="submission" date="2015-06" db="UniProtKB">
        <authorList>
            <consortium name="EnsemblMetazoa"/>
        </authorList>
    </citation>
    <scope>IDENTIFICATION</scope>
</reference>
<evidence type="ECO:0000313" key="5">
    <source>
        <dbReference type="EnsemblMetazoa" id="CapteP172434"/>
    </source>
</evidence>
<keyword evidence="1" id="KW-0677">Repeat</keyword>
<dbReference type="GO" id="GO:0010468">
    <property type="term" value="P:regulation of gene expression"/>
    <property type="evidence" value="ECO:0007669"/>
    <property type="project" value="TreeGrafter"/>
</dbReference>
<dbReference type="Gene3D" id="1.25.40.20">
    <property type="entry name" value="Ankyrin repeat-containing domain"/>
    <property type="match status" value="1"/>
</dbReference>
<organism evidence="4">
    <name type="scientific">Capitella teleta</name>
    <name type="common">Polychaete worm</name>
    <dbReference type="NCBI Taxonomy" id="283909"/>
    <lineage>
        <taxon>Eukaryota</taxon>
        <taxon>Metazoa</taxon>
        <taxon>Spiralia</taxon>
        <taxon>Lophotrochozoa</taxon>
        <taxon>Annelida</taxon>
        <taxon>Polychaeta</taxon>
        <taxon>Sedentaria</taxon>
        <taxon>Scolecida</taxon>
        <taxon>Capitellidae</taxon>
        <taxon>Capitella</taxon>
    </lineage>
</organism>
<feature type="repeat" description="ANK" evidence="3">
    <location>
        <begin position="23"/>
        <end position="56"/>
    </location>
</feature>
<evidence type="ECO:0000256" key="1">
    <source>
        <dbReference type="ARBA" id="ARBA00022737"/>
    </source>
</evidence>
<evidence type="ECO:0000256" key="2">
    <source>
        <dbReference type="ARBA" id="ARBA00023043"/>
    </source>
</evidence>
<dbReference type="PROSITE" id="PS50297">
    <property type="entry name" value="ANK_REP_REGION"/>
    <property type="match status" value="2"/>
</dbReference>
<dbReference type="SUPFAM" id="SSF48403">
    <property type="entry name" value="Ankyrin repeat"/>
    <property type="match status" value="1"/>
</dbReference>
<dbReference type="EMBL" id="AMQN01002200">
    <property type="status" value="NOT_ANNOTATED_CDS"/>
    <property type="molecule type" value="Genomic_DNA"/>
</dbReference>
<keyword evidence="2 3" id="KW-0040">ANK repeat</keyword>
<dbReference type="OMA" id="ARDNANC"/>
<accession>R7TTD9</accession>
<dbReference type="GO" id="GO:0005634">
    <property type="term" value="C:nucleus"/>
    <property type="evidence" value="ECO:0007669"/>
    <property type="project" value="TreeGrafter"/>
</dbReference>
<proteinExistence type="predicted"/>
<protein>
    <submittedName>
        <fullName evidence="4 5">Uncharacterized protein</fullName>
    </submittedName>
</protein>
<dbReference type="PRINTS" id="PR01415">
    <property type="entry name" value="ANKYRIN"/>
</dbReference>
<dbReference type="InterPro" id="IPR002110">
    <property type="entry name" value="Ankyrin_rpt"/>
</dbReference>
<dbReference type="HOGENOM" id="CLU_000134_18_9_1"/>
<dbReference type="STRING" id="283909.R7TTD9"/>
<dbReference type="AlphaFoldDB" id="R7TTD9"/>
<dbReference type="SMART" id="SM00248">
    <property type="entry name" value="ANK"/>
    <property type="match status" value="3"/>
</dbReference>